<dbReference type="PANTHER" id="PTHR31923:SF9">
    <property type="entry name" value="BSD DOMAIN-CONTAINING PROTEIN"/>
    <property type="match status" value="1"/>
</dbReference>
<feature type="compositionally biased region" description="Basic and acidic residues" evidence="1">
    <location>
        <begin position="163"/>
        <end position="181"/>
    </location>
</feature>
<evidence type="ECO:0000313" key="3">
    <source>
        <dbReference type="EMBL" id="KHN03611.1"/>
    </source>
</evidence>
<sequence length="229" mass="26342">MSNSQREHALAIEQLVPEFIALRLNLCSYMNVEKFWMIYFLLILPRLNQHDFERLSTPKIVEARDVLLQKLGERKNLQAGEPENPRTVDTYQEGREDRGTESISFEQNQILTEVTNAVEGLEVDDTVSTEKWLEDTDIDASSLASCTKLQQEEDVSFSDLEDDRSYSSDKLSGYREAHDIRGSSPEGATSDWVRLRESSERDGRKKVIRLKGKDSEDESNDWLTVDDFN</sequence>
<dbReference type="EMBL" id="KN669805">
    <property type="protein sequence ID" value="KHN03611.1"/>
    <property type="molecule type" value="Genomic_DNA"/>
</dbReference>
<dbReference type="SUPFAM" id="SSF140383">
    <property type="entry name" value="BSD domain-like"/>
    <property type="match status" value="1"/>
</dbReference>
<protein>
    <recommendedName>
        <fullName evidence="2">BSD domain-containing protein</fullName>
    </recommendedName>
</protein>
<reference evidence="3" key="1">
    <citation type="submission" date="2014-07" db="EMBL/GenBank/DDBJ databases">
        <title>Identification of a novel salt tolerance gene in wild soybean by whole-genome sequencing.</title>
        <authorList>
            <person name="Lam H.-M."/>
            <person name="Qi X."/>
            <person name="Li M.-W."/>
            <person name="Liu X."/>
            <person name="Xie M."/>
            <person name="Ni M."/>
            <person name="Xu X."/>
        </authorList>
    </citation>
    <scope>NUCLEOTIDE SEQUENCE [LARGE SCALE GENOMIC DNA]</scope>
    <source>
        <tissue evidence="3">Root</tissue>
    </source>
</reference>
<feature type="compositionally biased region" description="Basic and acidic residues" evidence="1">
    <location>
        <begin position="193"/>
        <end position="203"/>
    </location>
</feature>
<dbReference type="InterPro" id="IPR035925">
    <property type="entry name" value="BSD_dom_sf"/>
</dbReference>
<dbReference type="InterPro" id="IPR005607">
    <property type="entry name" value="BSD_dom"/>
</dbReference>
<proteinExistence type="predicted"/>
<gene>
    <name evidence="3" type="ORF">glysoja_037017</name>
</gene>
<dbReference type="PANTHER" id="PTHR31923">
    <property type="entry name" value="BSD DOMAIN-CONTAINING PROTEIN"/>
    <property type="match status" value="1"/>
</dbReference>
<feature type="domain" description="BSD" evidence="2">
    <location>
        <begin position="1"/>
        <end position="47"/>
    </location>
</feature>
<dbReference type="SMART" id="SM00751">
    <property type="entry name" value="BSD"/>
    <property type="match status" value="1"/>
</dbReference>
<evidence type="ECO:0000259" key="2">
    <source>
        <dbReference type="SMART" id="SM00751"/>
    </source>
</evidence>
<accession>A0A0B2P2Q0</accession>
<feature type="region of interest" description="Disordered" evidence="1">
    <location>
        <begin position="74"/>
        <end position="103"/>
    </location>
</feature>
<dbReference type="Proteomes" id="UP000053555">
    <property type="component" value="Unassembled WGS sequence"/>
</dbReference>
<feature type="region of interest" description="Disordered" evidence="1">
    <location>
        <begin position="155"/>
        <end position="203"/>
    </location>
</feature>
<evidence type="ECO:0000256" key="1">
    <source>
        <dbReference type="SAM" id="MobiDB-lite"/>
    </source>
</evidence>
<name>A0A0B2P2Q0_GLYSO</name>
<organism evidence="3">
    <name type="scientific">Glycine soja</name>
    <name type="common">Wild soybean</name>
    <dbReference type="NCBI Taxonomy" id="3848"/>
    <lineage>
        <taxon>Eukaryota</taxon>
        <taxon>Viridiplantae</taxon>
        <taxon>Streptophyta</taxon>
        <taxon>Embryophyta</taxon>
        <taxon>Tracheophyta</taxon>
        <taxon>Spermatophyta</taxon>
        <taxon>Magnoliopsida</taxon>
        <taxon>eudicotyledons</taxon>
        <taxon>Gunneridae</taxon>
        <taxon>Pentapetalae</taxon>
        <taxon>rosids</taxon>
        <taxon>fabids</taxon>
        <taxon>Fabales</taxon>
        <taxon>Fabaceae</taxon>
        <taxon>Papilionoideae</taxon>
        <taxon>50 kb inversion clade</taxon>
        <taxon>NPAAA clade</taxon>
        <taxon>indigoferoid/millettioid clade</taxon>
        <taxon>Phaseoleae</taxon>
        <taxon>Glycine</taxon>
        <taxon>Glycine subgen. Soja</taxon>
    </lineage>
</organism>
<dbReference type="AlphaFoldDB" id="A0A0B2P2Q0"/>